<evidence type="ECO:0000256" key="6">
    <source>
        <dbReference type="ARBA" id="ARBA00023157"/>
    </source>
</evidence>
<dbReference type="InterPro" id="IPR001820">
    <property type="entry name" value="TIMP"/>
</dbReference>
<evidence type="ECO:0000256" key="4">
    <source>
        <dbReference type="ARBA" id="ARBA00022553"/>
    </source>
</evidence>
<keyword evidence="9" id="KW-0732">Signal</keyword>
<protein>
    <recommendedName>
        <fullName evidence="2">Metalloproteinase inhibitor 1</fullName>
    </recommendedName>
    <alternativeName>
        <fullName evidence="8">Tissue inhibitor of metalloproteinases 1</fullName>
    </alternativeName>
</protein>
<sequence length="153" mass="17013">MDSTESHGFFLASFLVLLFLGDLTDACSCAQLSLQKACDKATFVMRAKFMSVMPDPESPSYSPKNVYTIQPIETYKGPKELRMAQFLYSPVSDDFCGYVHKGSLKGEEYLFSGSISDNRFKISMCSFAEPWDKVTSEQKKILKGGGYKGCSDS</sequence>
<keyword evidence="6" id="KW-1015">Disulfide bond</keyword>
<accession>A0ABM3YTI6</accession>
<keyword evidence="12 13" id="KW-0483">Metalloprotease inhibitor</keyword>
<keyword evidence="12 13" id="KW-0481">Metalloenzyme inhibitor</keyword>
<dbReference type="GO" id="GO:0030414">
    <property type="term" value="F:peptidase inhibitor activity"/>
    <property type="evidence" value="ECO:0007669"/>
    <property type="project" value="UniProtKB-KW"/>
</dbReference>
<dbReference type="InterPro" id="IPR008993">
    <property type="entry name" value="TIMP-like_OB-fold"/>
</dbReference>
<evidence type="ECO:0000256" key="9">
    <source>
        <dbReference type="SAM" id="SignalP"/>
    </source>
</evidence>
<evidence type="ECO:0000256" key="2">
    <source>
        <dbReference type="ARBA" id="ARBA00013524"/>
    </source>
</evidence>
<dbReference type="InterPro" id="IPR001134">
    <property type="entry name" value="Netrin_domain"/>
</dbReference>
<feature type="signal peptide" evidence="9">
    <location>
        <begin position="1"/>
        <end position="26"/>
    </location>
</feature>
<evidence type="ECO:0000256" key="5">
    <source>
        <dbReference type="ARBA" id="ARBA00023030"/>
    </source>
</evidence>
<proteinExistence type="predicted"/>
<feature type="domain" description="NTR" evidence="10">
    <location>
        <begin position="27"/>
        <end position="150"/>
    </location>
</feature>
<organism evidence="11 12">
    <name type="scientific">Pantherophis guttatus</name>
    <name type="common">Corn snake</name>
    <name type="synonym">Elaphe guttata</name>
    <dbReference type="NCBI Taxonomy" id="94885"/>
    <lineage>
        <taxon>Eukaryota</taxon>
        <taxon>Metazoa</taxon>
        <taxon>Chordata</taxon>
        <taxon>Craniata</taxon>
        <taxon>Vertebrata</taxon>
        <taxon>Euteleostomi</taxon>
        <taxon>Lepidosauria</taxon>
        <taxon>Squamata</taxon>
        <taxon>Bifurcata</taxon>
        <taxon>Unidentata</taxon>
        <taxon>Episquamata</taxon>
        <taxon>Toxicofera</taxon>
        <taxon>Serpentes</taxon>
        <taxon>Colubroidea</taxon>
        <taxon>Colubridae</taxon>
        <taxon>Colubrinae</taxon>
        <taxon>Pantherophis</taxon>
    </lineage>
</organism>
<dbReference type="PANTHER" id="PTHR11844:SF20">
    <property type="entry name" value="METALLOPROTEINASE INHIBITOR 1"/>
    <property type="match status" value="1"/>
</dbReference>
<comment type="subunit">
    <text evidence="7">Interacts with MMP1, MMP3, MMP10 and MMP13, but has only very low affinity for MMP14. Interacts with CD63; identified in a complex with CD63 and ITGB1.</text>
</comment>
<dbReference type="Pfam" id="PF00965">
    <property type="entry name" value="TIMP"/>
    <property type="match status" value="1"/>
</dbReference>
<dbReference type="RefSeq" id="XP_060539436.1">
    <property type="nucleotide sequence ID" value="XM_060683453.1"/>
</dbReference>
<dbReference type="SMART" id="SM00206">
    <property type="entry name" value="NTR"/>
    <property type="match status" value="1"/>
</dbReference>
<keyword evidence="5" id="KW-0339">Growth factor</keyword>
<evidence type="ECO:0000256" key="3">
    <source>
        <dbReference type="ARBA" id="ARBA00022525"/>
    </source>
</evidence>
<keyword evidence="12 13" id="KW-0646">Protease inhibitor</keyword>
<keyword evidence="4" id="KW-0597">Phosphoprotein</keyword>
<dbReference type="GeneID" id="132709521"/>
<name>A0ABM3YTI6_PANGU</name>
<reference evidence="12 13" key="1">
    <citation type="submission" date="2025-05" db="UniProtKB">
        <authorList>
            <consortium name="RefSeq"/>
        </authorList>
    </citation>
    <scope>IDENTIFICATION</scope>
    <source>
        <tissue evidence="12 13">Blood</tissue>
    </source>
</reference>
<evidence type="ECO:0000313" key="13">
    <source>
        <dbReference type="RefSeq" id="XP_060539437.1"/>
    </source>
</evidence>
<evidence type="ECO:0000313" key="11">
    <source>
        <dbReference type="Proteomes" id="UP001652622"/>
    </source>
</evidence>
<evidence type="ECO:0000256" key="8">
    <source>
        <dbReference type="ARBA" id="ARBA00030100"/>
    </source>
</evidence>
<dbReference type="PROSITE" id="PS50189">
    <property type="entry name" value="NTR"/>
    <property type="match status" value="1"/>
</dbReference>
<gene>
    <name evidence="12 13" type="primary">LOC132709521</name>
</gene>
<dbReference type="RefSeq" id="XP_060539437.1">
    <property type="nucleotide sequence ID" value="XM_060683454.1"/>
</dbReference>
<evidence type="ECO:0000313" key="12">
    <source>
        <dbReference type="RefSeq" id="XP_060539436.1"/>
    </source>
</evidence>
<dbReference type="Proteomes" id="UP001652622">
    <property type="component" value="Unplaced"/>
</dbReference>
<keyword evidence="11" id="KW-1185">Reference proteome</keyword>
<evidence type="ECO:0000256" key="1">
    <source>
        <dbReference type="ARBA" id="ARBA00004613"/>
    </source>
</evidence>
<dbReference type="Gene3D" id="2.40.50.120">
    <property type="match status" value="1"/>
</dbReference>
<comment type="subcellular location">
    <subcellularLocation>
        <location evidence="1">Secreted</location>
    </subcellularLocation>
</comment>
<evidence type="ECO:0000259" key="10">
    <source>
        <dbReference type="PROSITE" id="PS50189"/>
    </source>
</evidence>
<feature type="chain" id="PRO_5045025655" description="Metalloproteinase inhibitor 1" evidence="9">
    <location>
        <begin position="27"/>
        <end position="153"/>
    </location>
</feature>
<evidence type="ECO:0000256" key="7">
    <source>
        <dbReference type="ARBA" id="ARBA00025946"/>
    </source>
</evidence>
<dbReference type="SUPFAM" id="SSF50242">
    <property type="entry name" value="TIMP-like"/>
    <property type="match status" value="1"/>
</dbReference>
<keyword evidence="3" id="KW-0964">Secreted</keyword>
<dbReference type="PANTHER" id="PTHR11844">
    <property type="entry name" value="METALLOPROTEASE INHIBITOR"/>
    <property type="match status" value="1"/>
</dbReference>